<evidence type="ECO:0000256" key="4">
    <source>
        <dbReference type="ARBA" id="ARBA00023136"/>
    </source>
</evidence>
<dbReference type="EMBL" id="KL987652">
    <property type="protein sequence ID" value="KFK22589.1"/>
    <property type="molecule type" value="Genomic_DNA"/>
</dbReference>
<dbReference type="Pfam" id="PF01027">
    <property type="entry name" value="Bax1-I"/>
    <property type="match status" value="1"/>
</dbReference>
<protein>
    <recommendedName>
        <fullName evidence="8">BI1-like protein</fullName>
    </recommendedName>
</protein>
<feature type="transmembrane region" description="Helical" evidence="5">
    <location>
        <begin position="96"/>
        <end position="119"/>
    </location>
</feature>
<feature type="transmembrane region" description="Helical" evidence="5">
    <location>
        <begin position="212"/>
        <end position="235"/>
    </location>
</feature>
<dbReference type="PANTHER" id="PTHR23291:SF123">
    <property type="entry name" value="PROTEIN LIFEGUARD 1"/>
    <property type="match status" value="1"/>
</dbReference>
<sequence length="238" mass="26467">MAKLDIESGGGGSELYPGMKESSEIRWAFIRKVYIILSLQMILTVGVCSVVFFVRAIPVFITTTYLGVAVFFVSLLVPLFMLCPLLIFAKKHPYNLIMLALFTLSMSFAVGLCCSFTKGKIVLEAAILTGVMVLGLTLYTFWAVKRGHDFSFLGPFLFGALLILLVFTIMQIYYPLGNLTSTIFSGLASIVFCAYIVYDTSQLIKKHNCDEYVHAAISLYLDVMNLFLHLMGIVINTQ</sequence>
<keyword evidence="3 5" id="KW-1133">Transmembrane helix</keyword>
<evidence type="ECO:0000256" key="2">
    <source>
        <dbReference type="ARBA" id="ARBA00022692"/>
    </source>
</evidence>
<evidence type="ECO:0000313" key="6">
    <source>
        <dbReference type="EMBL" id="KFK22589.1"/>
    </source>
</evidence>
<dbReference type="GO" id="GO:0005783">
    <property type="term" value="C:endoplasmic reticulum"/>
    <property type="evidence" value="ECO:0007669"/>
    <property type="project" value="EnsemblPlants"/>
</dbReference>
<name>A0A087FY87_ARAAL</name>
<keyword evidence="4 5" id="KW-0472">Membrane</keyword>
<keyword evidence="7" id="KW-1185">Reference proteome</keyword>
<dbReference type="OrthoDB" id="7933078at2759"/>
<reference evidence="7" key="1">
    <citation type="journal article" date="2015" name="Nat. Plants">
        <title>Genome expansion of Arabis alpina linked with retrotransposition and reduced symmetric DNA methylation.</title>
        <authorList>
            <person name="Willing E.M."/>
            <person name="Rawat V."/>
            <person name="Mandakova T."/>
            <person name="Maumus F."/>
            <person name="James G.V."/>
            <person name="Nordstroem K.J."/>
            <person name="Becker C."/>
            <person name="Warthmann N."/>
            <person name="Chica C."/>
            <person name="Szarzynska B."/>
            <person name="Zytnicki M."/>
            <person name="Albani M.C."/>
            <person name="Kiefer C."/>
            <person name="Bergonzi S."/>
            <person name="Castaings L."/>
            <person name="Mateos J.L."/>
            <person name="Berns M.C."/>
            <person name="Bujdoso N."/>
            <person name="Piofczyk T."/>
            <person name="de Lorenzo L."/>
            <person name="Barrero-Sicilia C."/>
            <person name="Mateos I."/>
            <person name="Piednoel M."/>
            <person name="Hagmann J."/>
            <person name="Chen-Min-Tao R."/>
            <person name="Iglesias-Fernandez R."/>
            <person name="Schuster S.C."/>
            <person name="Alonso-Blanco C."/>
            <person name="Roudier F."/>
            <person name="Carbonero P."/>
            <person name="Paz-Ares J."/>
            <person name="Davis S.J."/>
            <person name="Pecinka A."/>
            <person name="Quesneville H."/>
            <person name="Colot V."/>
            <person name="Lysak M.A."/>
            <person name="Weigel D."/>
            <person name="Coupland G."/>
            <person name="Schneeberger K."/>
        </authorList>
    </citation>
    <scope>NUCLEOTIDE SEQUENCE [LARGE SCALE GENOMIC DNA]</scope>
    <source>
        <strain evidence="7">cv. Pajares</strain>
    </source>
</reference>
<dbReference type="Proteomes" id="UP000029120">
    <property type="component" value="Unassembled WGS sequence"/>
</dbReference>
<accession>A0A087FY87</accession>
<feature type="transmembrane region" description="Helical" evidence="5">
    <location>
        <begin position="66"/>
        <end position="89"/>
    </location>
</feature>
<dbReference type="InterPro" id="IPR006214">
    <property type="entry name" value="Bax_inhibitor_1-related"/>
</dbReference>
<evidence type="ECO:0000256" key="3">
    <source>
        <dbReference type="ARBA" id="ARBA00022989"/>
    </source>
</evidence>
<dbReference type="Gramene" id="KFK22589">
    <property type="protein sequence ID" value="KFK22589"/>
    <property type="gene ID" value="AALP_AAs43532U000100"/>
</dbReference>
<keyword evidence="2 5" id="KW-0812">Transmembrane</keyword>
<feature type="transmembrane region" description="Helical" evidence="5">
    <location>
        <begin position="182"/>
        <end position="200"/>
    </location>
</feature>
<comment type="similarity">
    <text evidence="5">Belongs to the BI1 family.</text>
</comment>
<gene>
    <name evidence="6" type="ORF">AALP_AAs43532U000100</name>
</gene>
<feature type="transmembrane region" description="Helical" evidence="5">
    <location>
        <begin position="125"/>
        <end position="144"/>
    </location>
</feature>
<dbReference type="eggNOG" id="KOG2322">
    <property type="taxonomic scope" value="Eukaryota"/>
</dbReference>
<comment type="subcellular location">
    <subcellularLocation>
        <location evidence="1">Membrane</location>
        <topology evidence="1">Multi-pass membrane protein</topology>
    </subcellularLocation>
</comment>
<dbReference type="GO" id="GO:0034620">
    <property type="term" value="P:cellular response to unfolded protein"/>
    <property type="evidence" value="ECO:0007669"/>
    <property type="project" value="EnsemblPlants"/>
</dbReference>
<dbReference type="GO" id="GO:0005886">
    <property type="term" value="C:plasma membrane"/>
    <property type="evidence" value="ECO:0007669"/>
    <property type="project" value="EnsemblPlants"/>
</dbReference>
<feature type="transmembrane region" description="Helical" evidence="5">
    <location>
        <begin position="156"/>
        <end position="176"/>
    </location>
</feature>
<dbReference type="PANTHER" id="PTHR23291">
    <property type="entry name" value="BAX INHIBITOR-RELATED"/>
    <property type="match status" value="1"/>
</dbReference>
<evidence type="ECO:0008006" key="8">
    <source>
        <dbReference type="Google" id="ProtNLM"/>
    </source>
</evidence>
<evidence type="ECO:0000256" key="5">
    <source>
        <dbReference type="RuleBase" id="RU004379"/>
    </source>
</evidence>
<feature type="transmembrane region" description="Helical" evidence="5">
    <location>
        <begin position="33"/>
        <end position="54"/>
    </location>
</feature>
<dbReference type="AlphaFoldDB" id="A0A087FY87"/>
<evidence type="ECO:0000256" key="1">
    <source>
        <dbReference type="ARBA" id="ARBA00004141"/>
    </source>
</evidence>
<evidence type="ECO:0000313" key="7">
    <source>
        <dbReference type="Proteomes" id="UP000029120"/>
    </source>
</evidence>
<organism evidence="6 7">
    <name type="scientific">Arabis alpina</name>
    <name type="common">Alpine rock-cress</name>
    <dbReference type="NCBI Taxonomy" id="50452"/>
    <lineage>
        <taxon>Eukaryota</taxon>
        <taxon>Viridiplantae</taxon>
        <taxon>Streptophyta</taxon>
        <taxon>Embryophyta</taxon>
        <taxon>Tracheophyta</taxon>
        <taxon>Spermatophyta</taxon>
        <taxon>Magnoliopsida</taxon>
        <taxon>eudicotyledons</taxon>
        <taxon>Gunneridae</taxon>
        <taxon>Pentapetalae</taxon>
        <taxon>rosids</taxon>
        <taxon>malvids</taxon>
        <taxon>Brassicales</taxon>
        <taxon>Brassicaceae</taxon>
        <taxon>Arabideae</taxon>
        <taxon>Arabis</taxon>
    </lineage>
</organism>
<dbReference type="OMA" id="HPINCIV"/>
<proteinExistence type="inferred from homology"/>